<dbReference type="EMBL" id="WBVO01000003">
    <property type="protein sequence ID" value="KAB2813741.1"/>
    <property type="molecule type" value="Genomic_DNA"/>
</dbReference>
<dbReference type="RefSeq" id="WP_151666943.1">
    <property type="nucleotide sequence ID" value="NZ_WBVO01000003.1"/>
</dbReference>
<feature type="chain" id="PRO_5026870051" evidence="1">
    <location>
        <begin position="22"/>
        <end position="133"/>
    </location>
</feature>
<evidence type="ECO:0000313" key="2">
    <source>
        <dbReference type="EMBL" id="KAB2813741.1"/>
    </source>
</evidence>
<accession>A0A6N6RJG7</accession>
<feature type="signal peptide" evidence="1">
    <location>
        <begin position="1"/>
        <end position="21"/>
    </location>
</feature>
<dbReference type="AlphaFoldDB" id="A0A6N6RJG7"/>
<dbReference type="OrthoDB" id="2473397at2"/>
<proteinExistence type="predicted"/>
<evidence type="ECO:0000313" key="3">
    <source>
        <dbReference type="Proteomes" id="UP000468650"/>
    </source>
</evidence>
<comment type="caution">
    <text evidence="2">The sequence shown here is derived from an EMBL/GenBank/DDBJ whole genome shotgun (WGS) entry which is preliminary data.</text>
</comment>
<evidence type="ECO:0000256" key="1">
    <source>
        <dbReference type="SAM" id="SignalP"/>
    </source>
</evidence>
<name>A0A6N6RJG7_9FLAO</name>
<sequence>MKFIRLTFCILIFAFANDVSAQTKGEIKQNAEPSFFRSMSNYVRMNERRKIEGYRVQIFNGQRSTANEMRTKCLRLFPDMLSMVIFETPDYKLQVGNYRTLYEAEEALQAIRKEFPGAFIVETDIDPPALEEE</sequence>
<keyword evidence="3" id="KW-1185">Reference proteome</keyword>
<reference evidence="2 3" key="1">
    <citation type="submission" date="2019-09" db="EMBL/GenBank/DDBJ databases">
        <title>Genomes of family Cryomorphaceae.</title>
        <authorList>
            <person name="Bowman J.P."/>
        </authorList>
    </citation>
    <scope>NUCLEOTIDE SEQUENCE [LARGE SCALE GENOMIC DNA]</scope>
    <source>
        <strain evidence="2 3">LMG 25704</strain>
    </source>
</reference>
<keyword evidence="1" id="KW-0732">Signal</keyword>
<organism evidence="2 3">
    <name type="scientific">Phaeocystidibacter luteus</name>
    <dbReference type="NCBI Taxonomy" id="911197"/>
    <lineage>
        <taxon>Bacteria</taxon>
        <taxon>Pseudomonadati</taxon>
        <taxon>Bacteroidota</taxon>
        <taxon>Flavobacteriia</taxon>
        <taxon>Flavobacteriales</taxon>
        <taxon>Phaeocystidibacteraceae</taxon>
        <taxon>Phaeocystidibacter</taxon>
    </lineage>
</organism>
<dbReference type="Proteomes" id="UP000468650">
    <property type="component" value="Unassembled WGS sequence"/>
</dbReference>
<protein>
    <submittedName>
        <fullName evidence="2">SPOR domain-containing protein</fullName>
    </submittedName>
</protein>
<gene>
    <name evidence="2" type="ORF">F8C67_06165</name>
</gene>